<dbReference type="PROSITE" id="PS50920">
    <property type="entry name" value="SOLCAR"/>
    <property type="match status" value="3"/>
</dbReference>
<comment type="function">
    <text evidence="13">Transports dicarboxylates across the inner membranes of mitochondria by a counter-exchange mechanism. Can transport 2-oxoadipate (2-oxohexanedioate), 2-oxoglutarate, adipate (hexanedioate), glutarate, and to a lesser extent, pimelate (heptanedioate), 2-oxopimelate (2-oxoheptanedioate), 2-aminoadipate (2-aminohexanedioate), oxaloacetate, and citrate. Plays a central role in catabolism of lysine, hydroxylysine, and tryptophan, by transporting common metabolite intermediates (such as 2-oxoadipate) into the mitochondria, where it is converted into acetyl-CoA and can enter the citric acid (TCA) cycle.</text>
</comment>
<evidence type="ECO:0000256" key="5">
    <source>
        <dbReference type="ARBA" id="ARBA00022737"/>
    </source>
</evidence>
<evidence type="ECO:0000256" key="14">
    <source>
        <dbReference type="ARBA" id="ARBA00047537"/>
    </source>
</evidence>
<dbReference type="Pfam" id="PF00153">
    <property type="entry name" value="Mito_carr"/>
    <property type="match status" value="3"/>
</dbReference>
<dbReference type="InterPro" id="IPR023395">
    <property type="entry name" value="MCP_dom_sf"/>
</dbReference>
<dbReference type="Gene3D" id="1.50.40.10">
    <property type="entry name" value="Mitochondrial carrier domain"/>
    <property type="match status" value="1"/>
</dbReference>
<comment type="similarity">
    <text evidence="2 21">Belongs to the mitochondrial carrier (TC 2.A.29) family.</text>
</comment>
<evidence type="ECO:0000256" key="8">
    <source>
        <dbReference type="ARBA" id="ARBA00023128"/>
    </source>
</evidence>
<evidence type="ECO:0000256" key="19">
    <source>
        <dbReference type="ARBA" id="ARBA00048998"/>
    </source>
</evidence>
<keyword evidence="5" id="KW-0677">Repeat</keyword>
<evidence type="ECO:0000256" key="12">
    <source>
        <dbReference type="ARBA" id="ARBA00041874"/>
    </source>
</evidence>
<organism evidence="22 23">
    <name type="scientific">Zophobas morio</name>
    <dbReference type="NCBI Taxonomy" id="2755281"/>
    <lineage>
        <taxon>Eukaryota</taxon>
        <taxon>Metazoa</taxon>
        <taxon>Ecdysozoa</taxon>
        <taxon>Arthropoda</taxon>
        <taxon>Hexapoda</taxon>
        <taxon>Insecta</taxon>
        <taxon>Pterygota</taxon>
        <taxon>Neoptera</taxon>
        <taxon>Endopterygota</taxon>
        <taxon>Coleoptera</taxon>
        <taxon>Polyphaga</taxon>
        <taxon>Cucujiformia</taxon>
        <taxon>Tenebrionidae</taxon>
        <taxon>Zophobas</taxon>
    </lineage>
</organism>
<evidence type="ECO:0000256" key="10">
    <source>
        <dbReference type="ARBA" id="ARBA00036018"/>
    </source>
</evidence>
<evidence type="ECO:0000256" key="1">
    <source>
        <dbReference type="ARBA" id="ARBA00004448"/>
    </source>
</evidence>
<comment type="caution">
    <text evidence="22">The sequence shown here is derived from an EMBL/GenBank/DDBJ whole genome shotgun (WGS) entry which is preliminary data.</text>
</comment>
<evidence type="ECO:0000256" key="17">
    <source>
        <dbReference type="ARBA" id="ARBA00048581"/>
    </source>
</evidence>
<evidence type="ECO:0000256" key="6">
    <source>
        <dbReference type="ARBA" id="ARBA00022792"/>
    </source>
</evidence>
<dbReference type="InterPro" id="IPR051752">
    <property type="entry name" value="Mito_2-oxodicarb_carrier"/>
</dbReference>
<comment type="catalytic activity">
    <reaction evidence="15">
        <text>citrate(in) + 2-oxoglutarate(out) = citrate(out) + 2-oxoglutarate(in)</text>
        <dbReference type="Rhea" id="RHEA:71763"/>
        <dbReference type="ChEBI" id="CHEBI:16810"/>
        <dbReference type="ChEBI" id="CHEBI:16947"/>
    </reaction>
</comment>
<evidence type="ECO:0000256" key="20">
    <source>
        <dbReference type="PROSITE-ProRule" id="PRU00282"/>
    </source>
</evidence>
<comment type="catalytic activity">
    <reaction evidence="10">
        <text>2-oxoadipate(in) + 2-oxoglutarate(out) = 2-oxoadipate(out) + 2-oxoglutarate(in)</text>
        <dbReference type="Rhea" id="RHEA:71739"/>
        <dbReference type="ChEBI" id="CHEBI:16810"/>
        <dbReference type="ChEBI" id="CHEBI:57499"/>
    </reaction>
</comment>
<evidence type="ECO:0000256" key="3">
    <source>
        <dbReference type="ARBA" id="ARBA00022448"/>
    </source>
</evidence>
<evidence type="ECO:0000256" key="16">
    <source>
        <dbReference type="ARBA" id="ARBA00048303"/>
    </source>
</evidence>
<accession>A0AA38MK23</accession>
<comment type="catalytic activity">
    <reaction evidence="19">
        <text>hexanedioate(in) + 2-oxoglutarate(out) = hexanedioate(out) + 2-oxoglutarate(in)</text>
        <dbReference type="Rhea" id="RHEA:71743"/>
        <dbReference type="ChEBI" id="CHEBI:16810"/>
        <dbReference type="ChEBI" id="CHEBI:17128"/>
    </reaction>
</comment>
<dbReference type="EMBL" id="JALNTZ010000003">
    <property type="protein sequence ID" value="KAJ3659256.1"/>
    <property type="molecule type" value="Genomic_DNA"/>
</dbReference>
<evidence type="ECO:0000313" key="23">
    <source>
        <dbReference type="Proteomes" id="UP001168821"/>
    </source>
</evidence>
<dbReference type="InterPro" id="IPR018108">
    <property type="entry name" value="MCP_transmembrane"/>
</dbReference>
<keyword evidence="9 20" id="KW-0472">Membrane</keyword>
<gene>
    <name evidence="22" type="ORF">Zmor_010956</name>
</gene>
<comment type="catalytic activity">
    <reaction evidence="17">
        <text>2-oxoheptanedioate(in) + 2-oxoglutarate(out) = 2-oxoheptanedioate(out) + 2-oxoglutarate(in)</text>
        <dbReference type="Rhea" id="RHEA:71755"/>
        <dbReference type="ChEBI" id="CHEBI:16810"/>
        <dbReference type="ChEBI" id="CHEBI:72701"/>
    </reaction>
</comment>
<dbReference type="Proteomes" id="UP001168821">
    <property type="component" value="Unassembled WGS sequence"/>
</dbReference>
<dbReference type="AlphaFoldDB" id="A0AA38MK23"/>
<dbReference type="SUPFAM" id="SSF103506">
    <property type="entry name" value="Mitochondrial carrier"/>
    <property type="match status" value="1"/>
</dbReference>
<keyword evidence="23" id="KW-1185">Reference proteome</keyword>
<name>A0AA38MK23_9CUCU</name>
<keyword evidence="8" id="KW-0496">Mitochondrion</keyword>
<evidence type="ECO:0000256" key="9">
    <source>
        <dbReference type="ARBA" id="ARBA00023136"/>
    </source>
</evidence>
<evidence type="ECO:0000256" key="4">
    <source>
        <dbReference type="ARBA" id="ARBA00022692"/>
    </source>
</evidence>
<evidence type="ECO:0000256" key="11">
    <source>
        <dbReference type="ARBA" id="ARBA00039747"/>
    </source>
</evidence>
<keyword evidence="6" id="KW-0999">Mitochondrion inner membrane</keyword>
<evidence type="ECO:0000256" key="18">
    <source>
        <dbReference type="ARBA" id="ARBA00048920"/>
    </source>
</evidence>
<feature type="repeat" description="Solcar" evidence="20">
    <location>
        <begin position="208"/>
        <end position="297"/>
    </location>
</feature>
<evidence type="ECO:0000256" key="7">
    <source>
        <dbReference type="ARBA" id="ARBA00022989"/>
    </source>
</evidence>
<reference evidence="22" key="1">
    <citation type="journal article" date="2023" name="G3 (Bethesda)">
        <title>Whole genome assemblies of Zophobas morio and Tenebrio molitor.</title>
        <authorList>
            <person name="Kaur S."/>
            <person name="Stinson S.A."/>
            <person name="diCenzo G.C."/>
        </authorList>
    </citation>
    <scope>NUCLEOTIDE SEQUENCE</scope>
    <source>
        <strain evidence="22">QUZm001</strain>
    </source>
</reference>
<feature type="repeat" description="Solcar" evidence="20">
    <location>
        <begin position="110"/>
        <end position="199"/>
    </location>
</feature>
<feature type="repeat" description="Solcar" evidence="20">
    <location>
        <begin position="9"/>
        <end position="102"/>
    </location>
</feature>
<protein>
    <recommendedName>
        <fullName evidence="11">Mitochondrial 2-oxodicarboxylate carrier</fullName>
    </recommendedName>
    <alternativeName>
        <fullName evidence="12">Solute carrier family 25 member 21</fullName>
    </alternativeName>
</protein>
<comment type="subcellular location">
    <subcellularLocation>
        <location evidence="1">Mitochondrion inner membrane</location>
        <topology evidence="1">Multi-pass membrane protein</topology>
    </subcellularLocation>
</comment>
<comment type="catalytic activity">
    <reaction evidence="16">
        <text>L-2-aminoadipate(in) + 2-oxoglutarate(out) = L-2-aminoadipate(out) + 2-oxoglutarate(in)</text>
        <dbReference type="Rhea" id="RHEA:71747"/>
        <dbReference type="ChEBI" id="CHEBI:16810"/>
        <dbReference type="ChEBI" id="CHEBI:58672"/>
    </reaction>
</comment>
<dbReference type="PANTHER" id="PTHR46356">
    <property type="entry name" value="MITOCHONDRIAL 2-OXODICARBOXYLATE CARRIER"/>
    <property type="match status" value="1"/>
</dbReference>
<proteinExistence type="inferred from homology"/>
<evidence type="ECO:0000256" key="2">
    <source>
        <dbReference type="ARBA" id="ARBA00006375"/>
    </source>
</evidence>
<keyword evidence="7" id="KW-1133">Transmembrane helix</keyword>
<comment type="catalytic activity">
    <reaction evidence="14">
        <text>heptanedioate(in) + 2-oxoglutarate(out) = heptanedioate(out) + 2-oxoglutarate(in)</text>
        <dbReference type="Rhea" id="RHEA:71759"/>
        <dbReference type="ChEBI" id="CHEBI:16810"/>
        <dbReference type="ChEBI" id="CHEBI:36165"/>
    </reaction>
</comment>
<keyword evidence="4 20" id="KW-0812">Transmembrane</keyword>
<evidence type="ECO:0000313" key="22">
    <source>
        <dbReference type="EMBL" id="KAJ3659256.1"/>
    </source>
</evidence>
<evidence type="ECO:0000256" key="15">
    <source>
        <dbReference type="ARBA" id="ARBA00048003"/>
    </source>
</evidence>
<sequence length="303" mass="33634">MSDARKILKEAAIQIGSGGSAGFVEVCIMHPLDLVKTRLQIQSGKILTKNDPKYYSGIFDCFRKMYKYEGLTSFWKGILPPILAETPKRAVKFFTFEQYKQLFLFGSPTPTPLTFSLAGLGAGITEAVLVNPFEVVKVTLQANRAVGKELPSTWVVTKEIVRADGLGLRGLNKGVTATIARNGVFNMIYFGFYHSVKGYLPEFEDPIQEFFRKVGIGFVSGTLASCINIPFDVAKSRIQGPQPISGQIKYRTTLGSVAIVYKEEGFRALYKGLLPKVLRLGPGGAIMLVVYDYMHTYLTRRFN</sequence>
<dbReference type="PANTHER" id="PTHR46356:SF1">
    <property type="entry name" value="MITOCHONDRIAL 2-OXODICARBOXYLATE CARRIER"/>
    <property type="match status" value="1"/>
</dbReference>
<comment type="catalytic activity">
    <reaction evidence="18">
        <text>glutarate(in) + 2-oxoglutarate(out) = glutarate(out) + 2-oxoglutarate(in)</text>
        <dbReference type="Rhea" id="RHEA:71751"/>
        <dbReference type="ChEBI" id="CHEBI:16810"/>
        <dbReference type="ChEBI" id="CHEBI:30921"/>
    </reaction>
</comment>
<dbReference type="GO" id="GO:0005743">
    <property type="term" value="C:mitochondrial inner membrane"/>
    <property type="evidence" value="ECO:0007669"/>
    <property type="project" value="UniProtKB-SubCell"/>
</dbReference>
<evidence type="ECO:0000256" key="21">
    <source>
        <dbReference type="RuleBase" id="RU000488"/>
    </source>
</evidence>
<keyword evidence="3 21" id="KW-0813">Transport</keyword>
<evidence type="ECO:0000256" key="13">
    <source>
        <dbReference type="ARBA" id="ARBA00046087"/>
    </source>
</evidence>